<keyword evidence="1" id="KW-0408">Iron</keyword>
<dbReference type="GO" id="GO:0046872">
    <property type="term" value="F:metal ion binding"/>
    <property type="evidence" value="ECO:0007669"/>
    <property type="project" value="UniProtKB-KW"/>
</dbReference>
<sequence length="344" mass="38580">MLRVLRRSCVRVRVRGMATLPVVNLNNASTAPSALNEAFSTYGCCYVKGHGIDLEKEKSVMKAAHEVFKIPLDEKKKCERPNTGNGFIRGYIGLGGESGSELIEVKEAFSYGYEWDPSKPTENPLQGANVWPSTTAYPIAHRSVLQSYFTDLTDVSKTLCNNMSLALGQSKSYFGDYSTKGDTISIMRAFHYFPYEKLRKNASETNYVGSSPHTDWGFLTLILQDPTGGLQFFHDNEWIDVPYVPGTIVVNGGDYLSLLTGGKWVSPVHRVVSENTTEERYSMVYFYYPNYDAKIPEPKTTVDRQKGIDSTLNTLVDGTHRLDQVSFGEYIASKWANVQRSSYK</sequence>
<dbReference type="Pfam" id="PF03171">
    <property type="entry name" value="2OG-FeII_Oxy"/>
    <property type="match status" value="1"/>
</dbReference>
<dbReference type="PROSITE" id="PS51471">
    <property type="entry name" value="FE2OG_OXY"/>
    <property type="match status" value="1"/>
</dbReference>
<evidence type="ECO:0000313" key="3">
    <source>
        <dbReference type="EMBL" id="OQS00174.1"/>
    </source>
</evidence>
<protein>
    <recommendedName>
        <fullName evidence="2">Fe2OG dioxygenase domain-containing protein</fullName>
    </recommendedName>
</protein>
<dbReference type="EMBL" id="JNBS01001743">
    <property type="protein sequence ID" value="OQS00174.1"/>
    <property type="molecule type" value="Genomic_DNA"/>
</dbReference>
<dbReference type="PANTHER" id="PTHR47990">
    <property type="entry name" value="2-OXOGLUTARATE (2OG) AND FE(II)-DEPENDENT OXYGENASE SUPERFAMILY PROTEIN-RELATED"/>
    <property type="match status" value="1"/>
</dbReference>
<dbReference type="STRING" id="74557.A0A1V9ZQ90"/>
<comment type="similarity">
    <text evidence="1">Belongs to the iron/ascorbate-dependent oxidoreductase family.</text>
</comment>
<gene>
    <name evidence="3" type="ORF">THRCLA_06170</name>
</gene>
<dbReference type="AlphaFoldDB" id="A0A1V9ZQ90"/>
<organism evidence="3 4">
    <name type="scientific">Thraustotheca clavata</name>
    <dbReference type="NCBI Taxonomy" id="74557"/>
    <lineage>
        <taxon>Eukaryota</taxon>
        <taxon>Sar</taxon>
        <taxon>Stramenopiles</taxon>
        <taxon>Oomycota</taxon>
        <taxon>Saprolegniomycetes</taxon>
        <taxon>Saprolegniales</taxon>
        <taxon>Achlyaceae</taxon>
        <taxon>Thraustotheca</taxon>
    </lineage>
</organism>
<keyword evidence="1" id="KW-0560">Oxidoreductase</keyword>
<dbReference type="SUPFAM" id="SSF51197">
    <property type="entry name" value="Clavaminate synthase-like"/>
    <property type="match status" value="1"/>
</dbReference>
<accession>A0A1V9ZQ90</accession>
<name>A0A1V9ZQ90_9STRA</name>
<keyword evidence="1" id="KW-0479">Metal-binding</keyword>
<dbReference type="Proteomes" id="UP000243217">
    <property type="component" value="Unassembled WGS sequence"/>
</dbReference>
<dbReference type="InterPro" id="IPR050231">
    <property type="entry name" value="Iron_ascorbate_oxido_reductase"/>
</dbReference>
<dbReference type="InterPro" id="IPR027443">
    <property type="entry name" value="IPNS-like_sf"/>
</dbReference>
<reference evidence="3 4" key="1">
    <citation type="journal article" date="2014" name="Genome Biol. Evol.">
        <title>The secreted proteins of Achlya hypogyna and Thraustotheca clavata identify the ancestral oomycete secretome and reveal gene acquisitions by horizontal gene transfer.</title>
        <authorList>
            <person name="Misner I."/>
            <person name="Blouin N."/>
            <person name="Leonard G."/>
            <person name="Richards T.A."/>
            <person name="Lane C.E."/>
        </authorList>
    </citation>
    <scope>NUCLEOTIDE SEQUENCE [LARGE SCALE GENOMIC DNA]</scope>
    <source>
        <strain evidence="3 4">ATCC 34112</strain>
    </source>
</reference>
<keyword evidence="4" id="KW-1185">Reference proteome</keyword>
<comment type="caution">
    <text evidence="3">The sequence shown here is derived from an EMBL/GenBank/DDBJ whole genome shotgun (WGS) entry which is preliminary data.</text>
</comment>
<evidence type="ECO:0000256" key="1">
    <source>
        <dbReference type="RuleBase" id="RU003682"/>
    </source>
</evidence>
<dbReference type="GO" id="GO:0016491">
    <property type="term" value="F:oxidoreductase activity"/>
    <property type="evidence" value="ECO:0007669"/>
    <property type="project" value="UniProtKB-KW"/>
</dbReference>
<evidence type="ECO:0000259" key="2">
    <source>
        <dbReference type="PROSITE" id="PS51471"/>
    </source>
</evidence>
<feature type="domain" description="Fe2OG dioxygenase" evidence="2">
    <location>
        <begin position="183"/>
        <end position="289"/>
    </location>
</feature>
<dbReference type="OrthoDB" id="627829at2759"/>
<dbReference type="PRINTS" id="PR00682">
    <property type="entry name" value="IPNSYNTHASE"/>
</dbReference>
<evidence type="ECO:0000313" key="4">
    <source>
        <dbReference type="Proteomes" id="UP000243217"/>
    </source>
</evidence>
<dbReference type="InterPro" id="IPR005123">
    <property type="entry name" value="Oxoglu/Fe-dep_dioxygenase_dom"/>
</dbReference>
<dbReference type="Gene3D" id="2.60.120.330">
    <property type="entry name" value="B-lactam Antibiotic, Isopenicillin N Synthase, Chain"/>
    <property type="match status" value="1"/>
</dbReference>
<dbReference type="InterPro" id="IPR026992">
    <property type="entry name" value="DIOX_N"/>
</dbReference>
<proteinExistence type="inferred from homology"/>
<dbReference type="InterPro" id="IPR044861">
    <property type="entry name" value="IPNS-like_FE2OG_OXY"/>
</dbReference>
<dbReference type="Pfam" id="PF14226">
    <property type="entry name" value="DIOX_N"/>
    <property type="match status" value="1"/>
</dbReference>